<dbReference type="AlphaFoldDB" id="G5H5K3"/>
<evidence type="ECO:0008006" key="3">
    <source>
        <dbReference type="Google" id="ProtNLM"/>
    </source>
</evidence>
<reference evidence="1 2" key="1">
    <citation type="submission" date="2011-08" db="EMBL/GenBank/DDBJ databases">
        <title>The Genome Sequence of Alistipes indistinctus YIT 12060.</title>
        <authorList>
            <consortium name="The Broad Institute Genome Sequencing Platform"/>
            <person name="Earl A."/>
            <person name="Ward D."/>
            <person name="Feldgarden M."/>
            <person name="Gevers D."/>
            <person name="Morotomi M."/>
            <person name="Young S.K."/>
            <person name="Zeng Q."/>
            <person name="Gargeya S."/>
            <person name="Fitzgerald M."/>
            <person name="Haas B."/>
            <person name="Abouelleil A."/>
            <person name="Alvarado L."/>
            <person name="Arachchi H.M."/>
            <person name="Berlin A."/>
            <person name="Brown A."/>
            <person name="Chapman S.B."/>
            <person name="Chen Z."/>
            <person name="Dunbar C."/>
            <person name="Freedman E."/>
            <person name="Gearin G."/>
            <person name="Gellesch M."/>
            <person name="Goldberg J."/>
            <person name="Griggs A."/>
            <person name="Gujja S."/>
            <person name="Heiman D."/>
            <person name="Howarth C."/>
            <person name="Larson L."/>
            <person name="Lui A."/>
            <person name="MacDonald P.J.P."/>
            <person name="Montmayeur A."/>
            <person name="Murphy C."/>
            <person name="Neiman D."/>
            <person name="Pearson M."/>
            <person name="Priest M."/>
            <person name="Roberts A."/>
            <person name="Saif S."/>
            <person name="Shea T."/>
            <person name="Shenoy N."/>
            <person name="Sisk P."/>
            <person name="Stolte C."/>
            <person name="Sykes S."/>
            <person name="Wortman J."/>
            <person name="Nusbaum C."/>
            <person name="Birren B."/>
        </authorList>
    </citation>
    <scope>NUCLEOTIDE SEQUENCE [LARGE SCALE GENOMIC DNA]</scope>
    <source>
        <strain evidence="1 2">YIT 12060</strain>
    </source>
</reference>
<dbReference type="HOGENOM" id="CLU_1212735_0_0_10"/>
<evidence type="ECO:0000313" key="1">
    <source>
        <dbReference type="EMBL" id="EHB93442.1"/>
    </source>
</evidence>
<gene>
    <name evidence="1" type="ORF">HMPREF9450_00213</name>
</gene>
<comment type="caution">
    <text evidence="1">The sequence shown here is derived from an EMBL/GenBank/DDBJ whole genome shotgun (WGS) entry which is preliminary data.</text>
</comment>
<dbReference type="PROSITE" id="PS51257">
    <property type="entry name" value="PROKAR_LIPOPROTEIN"/>
    <property type="match status" value="1"/>
</dbReference>
<accession>G5H5K3</accession>
<dbReference type="EMBL" id="ADLD01000003">
    <property type="protein sequence ID" value="EHB93442.1"/>
    <property type="molecule type" value="Genomic_DNA"/>
</dbReference>
<dbReference type="Proteomes" id="UP000006008">
    <property type="component" value="Unassembled WGS sequence"/>
</dbReference>
<proteinExistence type="predicted"/>
<evidence type="ECO:0000313" key="2">
    <source>
        <dbReference type="Proteomes" id="UP000006008"/>
    </source>
</evidence>
<organism evidence="1 2">
    <name type="scientific">Alistipes indistinctus YIT 12060</name>
    <dbReference type="NCBI Taxonomy" id="742725"/>
    <lineage>
        <taxon>Bacteria</taxon>
        <taxon>Pseudomonadati</taxon>
        <taxon>Bacteroidota</taxon>
        <taxon>Bacteroidia</taxon>
        <taxon>Bacteroidales</taxon>
        <taxon>Rikenellaceae</taxon>
        <taxon>Alistipes</taxon>
    </lineage>
</organism>
<protein>
    <recommendedName>
        <fullName evidence="3">Lipoprotein</fullName>
    </recommendedName>
</protein>
<name>G5H5K3_9BACT</name>
<sequence length="239" mass="26896">MKLRLFMCVGFLCAGLYGCNTRYTIFPPSDHYILRYQNPVSMCAEIKGTANTPPEGSSPAEITYSQITINTRPYWSTAQSESQDLVDEATFEALAKRFNDTDFAGTTERCMTLPMMYVQTESLNIVSDNDYDAAHPAGTSLNDLFLVKYVCVDDILKPPYNFKGTDEQNESGFPAWMFKDEVSAFNLRKPTLIQFNFTFYPKVQPDQNGIHRFTITYTNIEGKVLNATTGALNLAGRQS</sequence>
<keyword evidence="2" id="KW-1185">Reference proteome</keyword>
<dbReference type="PATRIC" id="fig|742725.3.peg.241"/>